<proteinExistence type="predicted"/>
<name>A0A833RE46_9HYME</name>
<sequence>MEGVTCQSMAPVGNVTISDFIRKEHFEKERNSVCKFIKGLSNSIRCREKRKDERRFCDAEELLKSQRNDSLRSKLKYRALRLRCKVLDCRTLKNQTIVIEKCRVVAKKSLVPTFTFQSIPRGNNDTEQLFKEPPASYPPAMDTEDPKFWSKRDDFEVLERDSMPGRGPTLSNGGTLYHQPLHQSPTPDRRVPTPTVRARYFREEDIDGMYK</sequence>
<evidence type="ECO:0000256" key="1">
    <source>
        <dbReference type="SAM" id="MobiDB-lite"/>
    </source>
</evidence>
<comment type="caution">
    <text evidence="2">The sequence shown here is derived from an EMBL/GenBank/DDBJ whole genome shotgun (WGS) entry which is preliminary data.</text>
</comment>
<feature type="region of interest" description="Disordered" evidence="1">
    <location>
        <begin position="124"/>
        <end position="144"/>
    </location>
</feature>
<accession>A0A833RE46</accession>
<gene>
    <name evidence="2" type="ORF">E2986_12372</name>
</gene>
<organism evidence="2 3">
    <name type="scientific">Frieseomelitta varia</name>
    <dbReference type="NCBI Taxonomy" id="561572"/>
    <lineage>
        <taxon>Eukaryota</taxon>
        <taxon>Metazoa</taxon>
        <taxon>Ecdysozoa</taxon>
        <taxon>Arthropoda</taxon>
        <taxon>Hexapoda</taxon>
        <taxon>Insecta</taxon>
        <taxon>Pterygota</taxon>
        <taxon>Neoptera</taxon>
        <taxon>Endopterygota</taxon>
        <taxon>Hymenoptera</taxon>
        <taxon>Apocrita</taxon>
        <taxon>Aculeata</taxon>
        <taxon>Apoidea</taxon>
        <taxon>Anthophila</taxon>
        <taxon>Apidae</taxon>
        <taxon>Frieseomelitta</taxon>
    </lineage>
</organism>
<dbReference type="AlphaFoldDB" id="A0A833RE46"/>
<evidence type="ECO:0000313" key="2">
    <source>
        <dbReference type="EMBL" id="KAF3421734.1"/>
    </source>
</evidence>
<dbReference type="EMBL" id="WNWW01000822">
    <property type="protein sequence ID" value="KAF3421734.1"/>
    <property type="molecule type" value="Genomic_DNA"/>
</dbReference>
<reference evidence="2" key="1">
    <citation type="submission" date="2019-11" db="EMBL/GenBank/DDBJ databases">
        <title>The nuclear and mitochondrial genomes of Frieseomelitta varia - a highly eusocial stingless bee (Meliponini) with a permanently sterile worker caste.</title>
        <authorList>
            <person name="Freitas F.C.P."/>
            <person name="Lourenco A.P."/>
            <person name="Nunes F.M.F."/>
            <person name="Paschoal A.R."/>
            <person name="Abreu F.C.P."/>
            <person name="Barbin F.O."/>
            <person name="Bataglia L."/>
            <person name="Cardoso-Junior C.A.M."/>
            <person name="Cervoni M.S."/>
            <person name="Silva S.R."/>
            <person name="Dalarmi F."/>
            <person name="Del Lama M.A."/>
            <person name="Depintor T.S."/>
            <person name="Ferreira K.M."/>
            <person name="Goria P.S."/>
            <person name="Jaskot M.C."/>
            <person name="Lago D.C."/>
            <person name="Luna-Lucena D."/>
            <person name="Moda L.M."/>
            <person name="Nascimento L."/>
            <person name="Pedrino M."/>
            <person name="Rabico F.O."/>
            <person name="Sanches F.C."/>
            <person name="Santos D.E."/>
            <person name="Santos C.G."/>
            <person name="Vieira J."/>
            <person name="Lopes T.F."/>
            <person name="Barchuk A.R."/>
            <person name="Hartfelder K."/>
            <person name="Simoes Z.L.P."/>
            <person name="Bitondi M.M.G."/>
            <person name="Pinheiro D.G."/>
        </authorList>
    </citation>
    <scope>NUCLEOTIDE SEQUENCE</scope>
    <source>
        <strain evidence="2">USP_RPSP 00005682</strain>
        <tissue evidence="2">Whole individual</tissue>
    </source>
</reference>
<protein>
    <submittedName>
        <fullName evidence="2">Uncharacterized protein</fullName>
    </submittedName>
</protein>
<evidence type="ECO:0000313" key="3">
    <source>
        <dbReference type="Proteomes" id="UP000655588"/>
    </source>
</evidence>
<dbReference type="Proteomes" id="UP000655588">
    <property type="component" value="Unassembled WGS sequence"/>
</dbReference>
<keyword evidence="3" id="KW-1185">Reference proteome</keyword>
<feature type="region of interest" description="Disordered" evidence="1">
    <location>
        <begin position="160"/>
        <end position="194"/>
    </location>
</feature>